<keyword evidence="4" id="KW-1185">Reference proteome</keyword>
<sequence length="364" mass="39416">MYRNSFRLTNTEIDEAFATRQFRLVFQPKIDLTTSRMVGVEGFARWQHPEFGVIPPALFLPVLAQQGRNQELTRFVLAEAISLLNGFPQGDDGFTVSVNVAPDELADGSLPVSIRLALTSADLDPSRLVIDLPERGLATAPDRARDTIHALRQIGVGLAIECAPEPHLDFAAGDPPFDVAAFRELKIGGQAIIQFASRLEGTGLGLLNKRIAFARNHGMTTTAVGAETAESLGTLQRLGFAQVQGNAISQPLMPQDLAHFDAETTMAGLVNSTQERPKKKSPATPPPESLAAQPSAPRAKVQVVRGKASVELMTQGNEETATRIYRLSIPKPDNAVPGRPDAEDAEPRSFMSRLQRSLARSLNL</sequence>
<reference evidence="3 4" key="1">
    <citation type="journal article" date="2016" name="Int. J. Syst. Evol. Microbiol.">
        <title>Pyruvatibacter mobilis gen. nov., sp. nov., a marine bacterium from the culture broth of Picochlorum sp. 122.</title>
        <authorList>
            <person name="Wang G."/>
            <person name="Tang M."/>
            <person name="Wu H."/>
            <person name="Dai S."/>
            <person name="Li T."/>
            <person name="Chen C."/>
            <person name="He H."/>
            <person name="Fan J."/>
            <person name="Xiang W."/>
            <person name="Li X."/>
        </authorList>
    </citation>
    <scope>NUCLEOTIDE SEQUENCE [LARGE SCALE GENOMIC DNA]</scope>
    <source>
        <strain evidence="3 4">GYP-11</strain>
    </source>
</reference>
<dbReference type="OrthoDB" id="7251575at2"/>
<accession>A0A845QF62</accession>
<comment type="caution">
    <text evidence="3">The sequence shown here is derived from an EMBL/GenBank/DDBJ whole genome shotgun (WGS) entry which is preliminary data.</text>
</comment>
<dbReference type="InterPro" id="IPR035919">
    <property type="entry name" value="EAL_sf"/>
</dbReference>
<gene>
    <name evidence="3" type="ORF">GTQ45_13945</name>
</gene>
<organism evidence="3 4">
    <name type="scientific">Pyruvatibacter mobilis</name>
    <dbReference type="NCBI Taxonomy" id="1712261"/>
    <lineage>
        <taxon>Bacteria</taxon>
        <taxon>Pseudomonadati</taxon>
        <taxon>Pseudomonadota</taxon>
        <taxon>Alphaproteobacteria</taxon>
        <taxon>Hyphomicrobiales</taxon>
        <taxon>Parvibaculaceae</taxon>
        <taxon>Pyruvatibacter</taxon>
    </lineage>
</organism>
<dbReference type="Proteomes" id="UP000470384">
    <property type="component" value="Unassembled WGS sequence"/>
</dbReference>
<dbReference type="GeneID" id="300654320"/>
<evidence type="ECO:0000313" key="4">
    <source>
        <dbReference type="Proteomes" id="UP000470384"/>
    </source>
</evidence>
<evidence type="ECO:0000313" key="3">
    <source>
        <dbReference type="EMBL" id="NBG96836.1"/>
    </source>
</evidence>
<dbReference type="Pfam" id="PF00563">
    <property type="entry name" value="EAL"/>
    <property type="match status" value="1"/>
</dbReference>
<dbReference type="InterPro" id="IPR001633">
    <property type="entry name" value="EAL_dom"/>
</dbReference>
<evidence type="ECO:0000256" key="1">
    <source>
        <dbReference type="SAM" id="MobiDB-lite"/>
    </source>
</evidence>
<feature type="region of interest" description="Disordered" evidence="1">
    <location>
        <begin position="269"/>
        <end position="300"/>
    </location>
</feature>
<evidence type="ECO:0000259" key="2">
    <source>
        <dbReference type="PROSITE" id="PS50883"/>
    </source>
</evidence>
<dbReference type="Gene3D" id="3.20.20.450">
    <property type="entry name" value="EAL domain"/>
    <property type="match status" value="1"/>
</dbReference>
<feature type="region of interest" description="Disordered" evidence="1">
    <location>
        <begin position="328"/>
        <end position="364"/>
    </location>
</feature>
<dbReference type="PROSITE" id="PS50883">
    <property type="entry name" value="EAL"/>
    <property type="match status" value="1"/>
</dbReference>
<proteinExistence type="predicted"/>
<dbReference type="AlphaFoldDB" id="A0A845QF62"/>
<feature type="compositionally biased region" description="Polar residues" evidence="1">
    <location>
        <begin position="352"/>
        <end position="364"/>
    </location>
</feature>
<dbReference type="EMBL" id="WXYQ01000012">
    <property type="protein sequence ID" value="NBG96836.1"/>
    <property type="molecule type" value="Genomic_DNA"/>
</dbReference>
<dbReference type="GO" id="GO:0071111">
    <property type="term" value="F:cyclic-guanylate-specific phosphodiesterase activity"/>
    <property type="evidence" value="ECO:0007669"/>
    <property type="project" value="InterPro"/>
</dbReference>
<dbReference type="CDD" id="cd01948">
    <property type="entry name" value="EAL"/>
    <property type="match status" value="1"/>
</dbReference>
<protein>
    <submittedName>
        <fullName evidence="3">EAL domain-containing protein</fullName>
    </submittedName>
</protein>
<dbReference type="SUPFAM" id="SSF141868">
    <property type="entry name" value="EAL domain-like"/>
    <property type="match status" value="1"/>
</dbReference>
<dbReference type="PANTHER" id="PTHR33121">
    <property type="entry name" value="CYCLIC DI-GMP PHOSPHODIESTERASE PDEF"/>
    <property type="match status" value="1"/>
</dbReference>
<feature type="domain" description="EAL" evidence="2">
    <location>
        <begin position="6"/>
        <end position="265"/>
    </location>
</feature>
<name>A0A845QF62_9HYPH</name>
<dbReference type="RefSeq" id="WP_160588849.1">
    <property type="nucleotide sequence ID" value="NZ_BMHN01000001.1"/>
</dbReference>
<dbReference type="InterPro" id="IPR050706">
    <property type="entry name" value="Cyclic-di-GMP_PDE-like"/>
</dbReference>
<dbReference type="PANTHER" id="PTHR33121:SF70">
    <property type="entry name" value="SIGNALING PROTEIN YKOW"/>
    <property type="match status" value="1"/>
</dbReference>
<dbReference type="SMART" id="SM00052">
    <property type="entry name" value="EAL"/>
    <property type="match status" value="1"/>
</dbReference>